<evidence type="ECO:0000259" key="1">
    <source>
        <dbReference type="Pfam" id="PF00884"/>
    </source>
</evidence>
<protein>
    <recommendedName>
        <fullName evidence="1">Sulfatase N-terminal domain-containing protein</fullName>
    </recommendedName>
</protein>
<sequence>ITHKVRDNGTFFLENREVTLAEKMREIGYQTYGVIASFVLLSKFGLKQGFDFYDDSLNIDEMEINFNSEIKADMVYAKFRKWFKKRDKEKKFFAWVHLYDPHAPYKPPEEYLDKFGHHLEGGYNGEVAYMDKYIGKIIDELKAVNLLDNTLIVLTGDHGEAFGEHNEMGHSIFCYEENLKVPLIFYNPEVFPKRLRINNRVNLIDIMPTILDLYRQEIPEEIQGTSFIHFLFKDKKEEERTFYIESMHGKEENGWAPLTGIIDDHYKYISLPVPELYDLGKDREEKNNLFKKKNRLARTLDKKLRKIVTEYSKAGSGAQRKLSESDTKHLQSLGYISPFSNTDKSDTNIDPKSGILLDNRYLEIRKKID</sequence>
<dbReference type="PANTHER" id="PTHR43751">
    <property type="entry name" value="SULFATASE"/>
    <property type="match status" value="1"/>
</dbReference>
<dbReference type="InterPro" id="IPR017850">
    <property type="entry name" value="Alkaline_phosphatase_core_sf"/>
</dbReference>
<dbReference type="AlphaFoldDB" id="X1L3Y2"/>
<name>X1L3Y2_9ZZZZ</name>
<gene>
    <name evidence="2" type="ORF">S06H3_07808</name>
</gene>
<reference evidence="2" key="1">
    <citation type="journal article" date="2014" name="Front. Microbiol.">
        <title>High frequency of phylogenetically diverse reductive dehalogenase-homologous genes in deep subseafloor sedimentary metagenomes.</title>
        <authorList>
            <person name="Kawai M."/>
            <person name="Futagami T."/>
            <person name="Toyoda A."/>
            <person name="Takaki Y."/>
            <person name="Nishi S."/>
            <person name="Hori S."/>
            <person name="Arai W."/>
            <person name="Tsubouchi T."/>
            <person name="Morono Y."/>
            <person name="Uchiyama I."/>
            <person name="Ito T."/>
            <person name="Fujiyama A."/>
            <person name="Inagaki F."/>
            <person name="Takami H."/>
        </authorList>
    </citation>
    <scope>NUCLEOTIDE SEQUENCE</scope>
    <source>
        <strain evidence="2">Expedition CK06-06</strain>
    </source>
</reference>
<feature type="non-terminal residue" evidence="2">
    <location>
        <position position="369"/>
    </location>
</feature>
<dbReference type="InterPro" id="IPR000917">
    <property type="entry name" value="Sulfatase_N"/>
</dbReference>
<dbReference type="PANTHER" id="PTHR43751:SF3">
    <property type="entry name" value="SULFATASE N-TERMINAL DOMAIN-CONTAINING PROTEIN"/>
    <property type="match status" value="1"/>
</dbReference>
<dbReference type="Gene3D" id="3.40.720.10">
    <property type="entry name" value="Alkaline Phosphatase, subunit A"/>
    <property type="match status" value="2"/>
</dbReference>
<organism evidence="2">
    <name type="scientific">marine sediment metagenome</name>
    <dbReference type="NCBI Taxonomy" id="412755"/>
    <lineage>
        <taxon>unclassified sequences</taxon>
        <taxon>metagenomes</taxon>
        <taxon>ecological metagenomes</taxon>
    </lineage>
</organism>
<dbReference type="Pfam" id="PF00884">
    <property type="entry name" value="Sulfatase"/>
    <property type="match status" value="1"/>
</dbReference>
<dbReference type="EMBL" id="BARV01003214">
    <property type="protein sequence ID" value="GAI00586.1"/>
    <property type="molecule type" value="Genomic_DNA"/>
</dbReference>
<comment type="caution">
    <text evidence="2">The sequence shown here is derived from an EMBL/GenBank/DDBJ whole genome shotgun (WGS) entry which is preliminary data.</text>
</comment>
<feature type="non-terminal residue" evidence="2">
    <location>
        <position position="1"/>
    </location>
</feature>
<dbReference type="CDD" id="cd16148">
    <property type="entry name" value="sulfatase_like"/>
    <property type="match status" value="1"/>
</dbReference>
<dbReference type="InterPro" id="IPR052701">
    <property type="entry name" value="GAG_Ulvan_Degrading_Sulfatases"/>
</dbReference>
<dbReference type="SUPFAM" id="SSF53649">
    <property type="entry name" value="Alkaline phosphatase-like"/>
    <property type="match status" value="1"/>
</dbReference>
<accession>X1L3Y2</accession>
<evidence type="ECO:0000313" key="2">
    <source>
        <dbReference type="EMBL" id="GAI00586.1"/>
    </source>
</evidence>
<proteinExistence type="predicted"/>
<feature type="domain" description="Sulfatase N-terminal" evidence="1">
    <location>
        <begin position="14"/>
        <end position="213"/>
    </location>
</feature>